<keyword evidence="2" id="KW-0732">Signal</keyword>
<feature type="chain" id="PRO_5036082715" evidence="2">
    <location>
        <begin position="21"/>
        <end position="303"/>
    </location>
</feature>
<dbReference type="EMBL" id="CP032050">
    <property type="protein sequence ID" value="AYN69845.1"/>
    <property type="molecule type" value="Genomic_DNA"/>
</dbReference>
<accession>A0A3G2LC64</accession>
<evidence type="ECO:0000256" key="2">
    <source>
        <dbReference type="SAM" id="SignalP"/>
    </source>
</evidence>
<dbReference type="GO" id="GO:0016740">
    <property type="term" value="F:transferase activity"/>
    <property type="evidence" value="ECO:0007669"/>
    <property type="project" value="UniProtKB-KW"/>
</dbReference>
<reference evidence="4 5" key="1">
    <citation type="submission" date="2018-08" db="EMBL/GenBank/DDBJ databases">
        <title>The reduced genetic potential of extracellular carbohydrate catabolism in Euzebyella marina RN62, a Flavobacteriia bacterium isolated from the hadal water.</title>
        <authorList>
            <person name="Xue C."/>
        </authorList>
    </citation>
    <scope>NUCLEOTIDE SEQUENCE [LARGE SCALE GENOMIC DNA]</scope>
    <source>
        <strain evidence="4 5">RN62</strain>
    </source>
</reference>
<evidence type="ECO:0000256" key="1">
    <source>
        <dbReference type="SAM" id="MobiDB-lite"/>
    </source>
</evidence>
<dbReference type="OrthoDB" id="1150486at2"/>
<name>A0A3G2LC64_9FLAO</name>
<evidence type="ECO:0000313" key="4">
    <source>
        <dbReference type="EMBL" id="AYN69845.1"/>
    </source>
</evidence>
<dbReference type="RefSeq" id="WP_121850530.1">
    <property type="nucleotide sequence ID" value="NZ_CP032050.1"/>
</dbReference>
<dbReference type="AlphaFoldDB" id="A0A3G2LC64"/>
<proteinExistence type="predicted"/>
<dbReference type="Proteomes" id="UP000276309">
    <property type="component" value="Chromosome"/>
</dbReference>
<keyword evidence="4" id="KW-0808">Transferase</keyword>
<gene>
    <name evidence="3" type="ORF">D1013_00035</name>
    <name evidence="4" type="ORF">D1013_20170</name>
</gene>
<dbReference type="KEGG" id="emar:D1013_00035"/>
<protein>
    <submittedName>
        <fullName evidence="4">Nicotinic acid mononucleotide adenyltransferase</fullName>
    </submittedName>
</protein>
<organism evidence="4 5">
    <name type="scientific">Euzebyella marina</name>
    <dbReference type="NCBI Taxonomy" id="1761453"/>
    <lineage>
        <taxon>Bacteria</taxon>
        <taxon>Pseudomonadati</taxon>
        <taxon>Bacteroidota</taxon>
        <taxon>Flavobacteriia</taxon>
        <taxon>Flavobacteriales</taxon>
        <taxon>Flavobacteriaceae</taxon>
        <taxon>Euzebyella</taxon>
    </lineage>
</organism>
<dbReference type="EMBL" id="CP032050">
    <property type="protein sequence ID" value="AYN69539.1"/>
    <property type="molecule type" value="Genomic_DNA"/>
</dbReference>
<feature type="region of interest" description="Disordered" evidence="1">
    <location>
        <begin position="278"/>
        <end position="303"/>
    </location>
</feature>
<evidence type="ECO:0000313" key="3">
    <source>
        <dbReference type="EMBL" id="AYN69539.1"/>
    </source>
</evidence>
<evidence type="ECO:0000313" key="5">
    <source>
        <dbReference type="Proteomes" id="UP000276309"/>
    </source>
</evidence>
<feature type="signal peptide" evidence="2">
    <location>
        <begin position="1"/>
        <end position="20"/>
    </location>
</feature>
<dbReference type="KEGG" id="emar:D1013_20170"/>
<sequence length="303" mass="34972">MKTKLFTLLMFGLLATSCYTEVIVEDDYIQEPSVNAEAVLGSYDLWYVDINATQGNGEIPFLQRAFTVSFINGKLIANNNIVGIGRTGDGLGVDVGYYNGSNSSIEVNHDLDGHYILDVFVIDGNTVEIYDGYTDTSYFLDGYQLNNFDFDFVFYDNLNYFLQEYDAWEKVYTSERGTLNDFDNENFLNFEPEFFRSSIDEPGTAINRLQWDFEGEYQVYDIQNDEMLKTLTLAYHSSSNDYFELYVINDSTIELYHPSSRTVYKFRGRGYRQYLKSSTGSTDKKRIKTSNPLMKVERSRDSK</sequence>
<keyword evidence="5" id="KW-1185">Reference proteome</keyword>